<reference evidence="21" key="1">
    <citation type="journal article" date="2023" name="Mol. Biol. Evol.">
        <title>Third-Generation Sequencing Reveals the Adaptive Role of the Epigenome in Three Deep-Sea Polychaetes.</title>
        <authorList>
            <person name="Perez M."/>
            <person name="Aroh O."/>
            <person name="Sun Y."/>
            <person name="Lan Y."/>
            <person name="Juniper S.K."/>
            <person name="Young C.R."/>
            <person name="Angers B."/>
            <person name="Qian P.Y."/>
        </authorList>
    </citation>
    <scope>NUCLEOTIDE SEQUENCE</scope>
    <source>
        <tissue evidence="21">Vestimentum</tissue>
    </source>
</reference>
<dbReference type="GO" id="GO:0016266">
    <property type="term" value="P:protein O-linked glycosylation via N-acetyl-galactosamine"/>
    <property type="evidence" value="ECO:0007669"/>
    <property type="project" value="TreeGrafter"/>
</dbReference>
<evidence type="ECO:0000256" key="16">
    <source>
        <dbReference type="ARBA" id="ARBA00046887"/>
    </source>
</evidence>
<comment type="domain">
    <text evidence="18">The stem domain mediates specific interaction with beta-linked N-acetylglucosamine moieties of O-glycosylated proteins. It also interacts with its product, N-acetyl-beta-D-glucosaminyl-(1-&gt;2)-O-alpha-D-mannosylprotein.</text>
</comment>
<keyword evidence="14" id="KW-1015">Disulfide bond</keyword>
<keyword evidence="10 18" id="KW-0735">Signal-anchor</keyword>
<dbReference type="EC" id="2.4.1.-" evidence="18"/>
<keyword evidence="12 18" id="KW-0333">Golgi apparatus</keyword>
<evidence type="ECO:0000256" key="6">
    <source>
        <dbReference type="ARBA" id="ARBA00022679"/>
    </source>
</evidence>
<feature type="domain" description="ILEI/PANDER" evidence="20">
    <location>
        <begin position="76"/>
        <end position="165"/>
    </location>
</feature>
<evidence type="ECO:0000256" key="12">
    <source>
        <dbReference type="ARBA" id="ARBA00023034"/>
    </source>
</evidence>
<dbReference type="InterPro" id="IPR029044">
    <property type="entry name" value="Nucleotide-diphossugar_trans"/>
</dbReference>
<dbReference type="GO" id="GO:0047223">
    <property type="term" value="F:beta-1,3-galactosyl-O-glycosyl-glycoprotein beta-1,3-N-acetylglucosaminyltransferase activity"/>
    <property type="evidence" value="ECO:0007669"/>
    <property type="project" value="TreeGrafter"/>
</dbReference>
<dbReference type="SUPFAM" id="SSF53448">
    <property type="entry name" value="Nucleotide-diphospho-sugar transferases"/>
    <property type="match status" value="1"/>
</dbReference>
<dbReference type="PANTHER" id="PTHR46396">
    <property type="entry name" value="PROTEIN O-LINKED-MANNOSE BETA-1,2-N-ACETYLGLUCOSAMINYLTRANSFERASE 1"/>
    <property type="match status" value="1"/>
</dbReference>
<proteinExistence type="inferred from homology"/>
<keyword evidence="22" id="KW-1185">Reference proteome</keyword>
<dbReference type="CDD" id="cd13937">
    <property type="entry name" value="PANDER_GnT-1_2_like"/>
    <property type="match status" value="1"/>
</dbReference>
<dbReference type="Pfam" id="PF15711">
    <property type="entry name" value="ILEI"/>
    <property type="match status" value="1"/>
</dbReference>
<keyword evidence="5 18" id="KW-0328">Glycosyltransferase</keyword>
<keyword evidence="9" id="KW-0430">Lectin</keyword>
<evidence type="ECO:0000256" key="15">
    <source>
        <dbReference type="ARBA" id="ARBA00023211"/>
    </source>
</evidence>
<dbReference type="AlphaFoldDB" id="A0AAD9NC58"/>
<comment type="function">
    <text evidence="18">Participates in O-mannosyl glycosylation by catalyzing the addition of N-acetylglucosamine to O-linked mannose on glycoproteins. Catalyzes the synthesis of the GlcNAc(beta1-2)Man(alpha1-)O-Ser/Thr moiety on alpha-dystroglycan and other O-mannosylated proteins, providing the necessary basis for the addition of further carbohydrate moieties. Is specific for alpha linked terminal mannose.</text>
</comment>
<comment type="similarity">
    <text evidence="3 18">Belongs to the glycosyltransferase 13 family.</text>
</comment>
<evidence type="ECO:0000256" key="2">
    <source>
        <dbReference type="ARBA" id="ARBA00004922"/>
    </source>
</evidence>
<dbReference type="Pfam" id="PF03071">
    <property type="entry name" value="GNT-I"/>
    <property type="match status" value="1"/>
</dbReference>
<evidence type="ECO:0000256" key="13">
    <source>
        <dbReference type="ARBA" id="ARBA00023136"/>
    </source>
</evidence>
<evidence type="ECO:0000313" key="21">
    <source>
        <dbReference type="EMBL" id="KAK2161829.1"/>
    </source>
</evidence>
<evidence type="ECO:0000256" key="17">
    <source>
        <dbReference type="ARBA" id="ARBA00049045"/>
    </source>
</evidence>
<keyword evidence="13" id="KW-0472">Membrane</keyword>
<dbReference type="InterPro" id="IPR004139">
    <property type="entry name" value="Glyco_trans_13"/>
</dbReference>
<dbReference type="GO" id="GO:0000139">
    <property type="term" value="C:Golgi membrane"/>
    <property type="evidence" value="ECO:0007669"/>
    <property type="project" value="UniProtKB-SubCell"/>
</dbReference>
<sequence length="599" mass="68187">MFIIDTNRRLQQDLQKAATSNPVEGAEEGKHAPRNIKQVADPPRSLQVEVLSSKSKVSVTIDGTMILEDAEADKNRGIHVLVLNQATGSVMAQRVFDTYMPHEDEAMVLFLNMVSDGRILIFTIKDEGSFQMKPPAREVLSQLGSDQAQTLGWRDTWVMITIKGGQKQGERHGSSPDLASWGTPVVLKADIVLQPVGDSQCVWPDTEENRRRRTFCDKLEGYGSLCRCHDPAPLTFNPEPISPNLVSDIPVAVIASDRPHYLYRMLRSILSADGVNPLMITVFIDGYFEGPLEVTRLFGLRGIQHTPIGIKNARVTQHYKASLSATFNLFPEAKYAIVVEEDLDIATDFFSYFSQLMPLLEDENVYCLSAWNDQGYDHSCKDPALLYRMETMPGLGWVLKRSLYKQELEPNWPTPEKQWDWDMWMRLPSVRKDRECIVPDVSRTYHFGSKGINMNTYFQELYFKKHSLNTAPHVRLKYIDSLKKQAYEELVNKLVETATVLDHSKSPCEESFIPDTQDGTYVMYIKMNHASDYTTWKQVAKCFHLWDLDIRGVHKSMWRFFLKGNHVLVVGVPSSPYAKYMPSSVTPIYLEAKAKAVQT</sequence>
<keyword evidence="15 18" id="KW-0464">Manganese</keyword>
<dbReference type="PROSITE" id="PS52031">
    <property type="entry name" value="GG_LECTIN"/>
    <property type="match status" value="1"/>
</dbReference>
<dbReference type="PANTHER" id="PTHR46396:SF1">
    <property type="entry name" value="PROTEIN O-LINKED-MANNOSE BETA-1,2-N-ACETYLGLUCOSAMINYLTRANSFERASE 1"/>
    <property type="match status" value="1"/>
</dbReference>
<dbReference type="InterPro" id="IPR039477">
    <property type="entry name" value="ILEI/PANDER_dom"/>
</dbReference>
<keyword evidence="4" id="KW-0597">Phosphoprotein</keyword>
<evidence type="ECO:0000256" key="7">
    <source>
        <dbReference type="ARBA" id="ARBA00022692"/>
    </source>
</evidence>
<evidence type="ECO:0000256" key="4">
    <source>
        <dbReference type="ARBA" id="ARBA00022553"/>
    </source>
</evidence>
<comment type="subunit">
    <text evidence="16">Interacts with DAG1 (via O-linked mannose moiety). Interacts (via transmembrane domain) with FKTN; the interaction is direct and is required for normal location in Golgi membranes.</text>
</comment>
<protein>
    <recommendedName>
        <fullName evidence="18">Protein O-linked-mannose beta-1,2-N-acetylglucosaminyltransferase</fullName>
        <shortName evidence="18">POMGnT1</shortName>
        <ecNumber evidence="18">2.4.1.-</ecNumber>
    </recommendedName>
</protein>
<dbReference type="FunFam" id="3.90.550.10:FF:000038">
    <property type="entry name" value="protein O-linked-mannose beta-1,2-N-acetylglucosaminyltransferase 1 isoform X1"/>
    <property type="match status" value="1"/>
</dbReference>
<dbReference type="GO" id="GO:0030145">
    <property type="term" value="F:manganese ion binding"/>
    <property type="evidence" value="ECO:0007669"/>
    <property type="project" value="UniProtKB-UniRule"/>
</dbReference>
<evidence type="ECO:0000256" key="14">
    <source>
        <dbReference type="ARBA" id="ARBA00023157"/>
    </source>
</evidence>
<keyword evidence="6" id="KW-0808">Transferase</keyword>
<name>A0AAD9NC58_RIDPI</name>
<comment type="pathway">
    <text evidence="2 18">Protein modification; protein glycosylation.</text>
</comment>
<evidence type="ECO:0000256" key="8">
    <source>
        <dbReference type="ARBA" id="ARBA00022723"/>
    </source>
</evidence>
<evidence type="ECO:0000256" key="10">
    <source>
        <dbReference type="ARBA" id="ARBA00022968"/>
    </source>
</evidence>
<evidence type="ECO:0000256" key="9">
    <source>
        <dbReference type="ARBA" id="ARBA00022734"/>
    </source>
</evidence>
<dbReference type="Proteomes" id="UP001209878">
    <property type="component" value="Unassembled WGS sequence"/>
</dbReference>
<keyword evidence="7" id="KW-0812">Transmembrane</keyword>
<comment type="cofactor">
    <cofactor evidence="18">
        <name>Mn(2+)</name>
        <dbReference type="ChEBI" id="CHEBI:29035"/>
    </cofactor>
    <text evidence="18">The manganese ion interacts primarily with the substrate UDP-N-acetylglucosamine.</text>
</comment>
<dbReference type="InterPro" id="IPR039474">
    <property type="entry name" value="POMGNT1_PANDER-like"/>
</dbReference>
<gene>
    <name evidence="21" type="ORF">NP493_1555g00009</name>
</gene>
<accession>A0AAD9NC58</accession>
<organism evidence="21 22">
    <name type="scientific">Ridgeia piscesae</name>
    <name type="common">Tubeworm</name>
    <dbReference type="NCBI Taxonomy" id="27915"/>
    <lineage>
        <taxon>Eukaryota</taxon>
        <taxon>Metazoa</taxon>
        <taxon>Spiralia</taxon>
        <taxon>Lophotrochozoa</taxon>
        <taxon>Annelida</taxon>
        <taxon>Polychaeta</taxon>
        <taxon>Sedentaria</taxon>
        <taxon>Canalipalpata</taxon>
        <taxon>Sabellida</taxon>
        <taxon>Siboglinidae</taxon>
        <taxon>Ridgeia</taxon>
    </lineage>
</organism>
<comment type="subcellular location">
    <subcellularLocation>
        <location evidence="1 18">Golgi apparatus membrane</location>
        <topology evidence="1 18">Single-pass type II membrane protein</topology>
    </subcellularLocation>
</comment>
<evidence type="ECO:0000259" key="20">
    <source>
        <dbReference type="Pfam" id="PF15711"/>
    </source>
</evidence>
<dbReference type="Gene3D" id="3.90.550.10">
    <property type="entry name" value="Spore Coat Polysaccharide Biosynthesis Protein SpsA, Chain A"/>
    <property type="match status" value="1"/>
</dbReference>
<keyword evidence="8 18" id="KW-0479">Metal-binding</keyword>
<evidence type="ECO:0000256" key="11">
    <source>
        <dbReference type="ARBA" id="ARBA00022989"/>
    </source>
</evidence>
<evidence type="ECO:0000256" key="3">
    <source>
        <dbReference type="ARBA" id="ARBA00006492"/>
    </source>
</evidence>
<evidence type="ECO:0000256" key="1">
    <source>
        <dbReference type="ARBA" id="ARBA00004323"/>
    </source>
</evidence>
<feature type="region of interest" description="Disordered" evidence="19">
    <location>
        <begin position="14"/>
        <end position="43"/>
    </location>
</feature>
<comment type="catalytic activity">
    <reaction evidence="17 18">
        <text>3-O-(alpha-D-mannosyl)-L-threonyl-[protein] + UDP-N-acetyl-alpha-D-glucosamine = 3-O-(N-acetyl-beta-D-glucosaminyl-(1-&gt;2)-alpha-D-mannosyl)-L-threonyl-[protein] + UDP + H(+)</text>
        <dbReference type="Rhea" id="RHEA:54128"/>
        <dbReference type="Rhea" id="RHEA-COMP:13547"/>
        <dbReference type="Rhea" id="RHEA-COMP:13802"/>
        <dbReference type="ChEBI" id="CHEBI:15378"/>
        <dbReference type="ChEBI" id="CHEBI:57705"/>
        <dbReference type="ChEBI" id="CHEBI:58223"/>
        <dbReference type="ChEBI" id="CHEBI:137323"/>
        <dbReference type="ChEBI" id="CHEBI:138067"/>
    </reaction>
</comment>
<keyword evidence="11" id="KW-1133">Transmembrane helix</keyword>
<comment type="caution">
    <text evidence="21">The sequence shown here is derived from an EMBL/GenBank/DDBJ whole genome shotgun (WGS) entry which is preliminary data.</text>
</comment>
<dbReference type="GO" id="GO:0030246">
    <property type="term" value="F:carbohydrate binding"/>
    <property type="evidence" value="ECO:0007669"/>
    <property type="project" value="UniProtKB-KW"/>
</dbReference>
<evidence type="ECO:0000256" key="5">
    <source>
        <dbReference type="ARBA" id="ARBA00022676"/>
    </source>
</evidence>
<dbReference type="EMBL" id="JAODUO010001558">
    <property type="protein sequence ID" value="KAK2161829.1"/>
    <property type="molecule type" value="Genomic_DNA"/>
</dbReference>
<dbReference type="InterPro" id="IPR052463">
    <property type="entry name" value="O-linked_mannose_GnT"/>
</dbReference>
<evidence type="ECO:0000256" key="18">
    <source>
        <dbReference type="RuleBase" id="RU368119"/>
    </source>
</evidence>
<evidence type="ECO:0000256" key="19">
    <source>
        <dbReference type="SAM" id="MobiDB-lite"/>
    </source>
</evidence>
<evidence type="ECO:0000313" key="22">
    <source>
        <dbReference type="Proteomes" id="UP001209878"/>
    </source>
</evidence>